<dbReference type="CDD" id="cd00408">
    <property type="entry name" value="DHDPS-like"/>
    <property type="match status" value="1"/>
</dbReference>
<organism evidence="7 8">
    <name type="scientific">Mangrovibacter plantisponsor</name>
    <dbReference type="NCBI Taxonomy" id="451513"/>
    <lineage>
        <taxon>Bacteria</taxon>
        <taxon>Pseudomonadati</taxon>
        <taxon>Pseudomonadota</taxon>
        <taxon>Gammaproteobacteria</taxon>
        <taxon>Enterobacterales</taxon>
        <taxon>Enterobacteriaceae</taxon>
        <taxon>Mangrovibacter</taxon>
    </lineage>
</organism>
<evidence type="ECO:0000313" key="8">
    <source>
        <dbReference type="Proteomes" id="UP000246744"/>
    </source>
</evidence>
<name>A0A317Q7J2_9ENTR</name>
<reference evidence="7 8" key="1">
    <citation type="submission" date="2018-05" db="EMBL/GenBank/DDBJ databases">
        <title>Genomic Encyclopedia of Type Strains, Phase IV (KMG-IV): sequencing the most valuable type-strain genomes for metagenomic binning, comparative biology and taxonomic classification.</title>
        <authorList>
            <person name="Goeker M."/>
        </authorList>
    </citation>
    <scope>NUCLEOTIDE SEQUENCE [LARGE SCALE GENOMIC DNA]</scope>
    <source>
        <strain evidence="7 8">DSM 19579</strain>
    </source>
</reference>
<dbReference type="AlphaFoldDB" id="A0A317Q7J2"/>
<evidence type="ECO:0000256" key="5">
    <source>
        <dbReference type="PIRSR" id="PIRSR001365-1"/>
    </source>
</evidence>
<sequence>MSEPITGVLTAIVTPFTQQGELNTAQLRQQVQRQIKAGNGVFCGGTNGEFFVLSEQEKVAIAEICVAESAGRKPVVGHIGEISTRDTIRLGKQVAQTGVNAVSAVTPWFVPLTQQELARHYLAVADALTVPLYLYNIPARTGNTLAPETVRQLAEHPNIVGIKDSAGSYDSLSGFLHATQDLPAFSVLNGPDSLIHRGFVEGCKACVSGLANVAPTQINAIWETFRNGDIAASHHAQEAVTGLRTDLYKIAFSPAVVKEALVLMGHDVGASRYGVSFTPDQQQQIRQIVNQYLH</sequence>
<dbReference type="GO" id="GO:0044281">
    <property type="term" value="P:small molecule metabolic process"/>
    <property type="evidence" value="ECO:0007669"/>
    <property type="project" value="UniProtKB-ARBA"/>
</dbReference>
<dbReference type="InterPro" id="IPR002220">
    <property type="entry name" value="DapA-like"/>
</dbReference>
<evidence type="ECO:0000256" key="3">
    <source>
        <dbReference type="ARBA" id="ARBA00023270"/>
    </source>
</evidence>
<comment type="similarity">
    <text evidence="1 4">Belongs to the DapA family.</text>
</comment>
<dbReference type="PANTHER" id="PTHR12128">
    <property type="entry name" value="DIHYDRODIPICOLINATE SYNTHASE"/>
    <property type="match status" value="1"/>
</dbReference>
<evidence type="ECO:0000256" key="4">
    <source>
        <dbReference type="PIRNR" id="PIRNR001365"/>
    </source>
</evidence>
<dbReference type="SMART" id="SM01130">
    <property type="entry name" value="DHDPS"/>
    <property type="match status" value="1"/>
</dbReference>
<dbReference type="PRINTS" id="PR00146">
    <property type="entry name" value="DHPICSNTHASE"/>
</dbReference>
<dbReference type="PANTHER" id="PTHR12128:SF66">
    <property type="entry name" value="4-HYDROXY-2-OXOGLUTARATE ALDOLASE, MITOCHONDRIAL"/>
    <property type="match status" value="1"/>
</dbReference>
<evidence type="ECO:0000313" key="7">
    <source>
        <dbReference type="EMBL" id="PWW12603.1"/>
    </source>
</evidence>
<dbReference type="Proteomes" id="UP000246744">
    <property type="component" value="Unassembled WGS sequence"/>
</dbReference>
<feature type="active site" description="Schiff-base intermediate with substrate" evidence="5">
    <location>
        <position position="163"/>
    </location>
</feature>
<keyword evidence="3" id="KW-0704">Schiff base</keyword>
<comment type="caution">
    <text evidence="7">The sequence shown here is derived from an EMBL/GenBank/DDBJ whole genome shotgun (WGS) entry which is preliminary data.</text>
</comment>
<dbReference type="OrthoDB" id="9782828at2"/>
<dbReference type="InterPro" id="IPR013785">
    <property type="entry name" value="Aldolase_TIM"/>
</dbReference>
<accession>A0A317Q7J2</accession>
<evidence type="ECO:0000256" key="6">
    <source>
        <dbReference type="PIRSR" id="PIRSR001365-2"/>
    </source>
</evidence>
<dbReference type="Gene3D" id="3.20.20.70">
    <property type="entry name" value="Aldolase class I"/>
    <property type="match status" value="1"/>
</dbReference>
<dbReference type="InterPro" id="IPR020625">
    <property type="entry name" value="Schiff_base-form_aldolases_AS"/>
</dbReference>
<keyword evidence="2 4" id="KW-0456">Lyase</keyword>
<dbReference type="GO" id="GO:0008840">
    <property type="term" value="F:4-hydroxy-tetrahydrodipicolinate synthase activity"/>
    <property type="evidence" value="ECO:0007669"/>
    <property type="project" value="TreeGrafter"/>
</dbReference>
<keyword evidence="8" id="KW-1185">Reference proteome</keyword>
<dbReference type="RefSeq" id="WP_110024509.1">
    <property type="nucleotide sequence ID" value="NZ_QGTS01000001.1"/>
</dbReference>
<dbReference type="EMBL" id="QGTS01000001">
    <property type="protein sequence ID" value="PWW12603.1"/>
    <property type="molecule type" value="Genomic_DNA"/>
</dbReference>
<dbReference type="Pfam" id="PF00701">
    <property type="entry name" value="DHDPS"/>
    <property type="match status" value="1"/>
</dbReference>
<protein>
    <submittedName>
        <fullName evidence="7">4-hydroxy-tetrahydrodipicolinate synthase</fullName>
    </submittedName>
</protein>
<dbReference type="PROSITE" id="PS00666">
    <property type="entry name" value="DHDPS_2"/>
    <property type="match status" value="1"/>
</dbReference>
<feature type="active site" description="Proton donor/acceptor" evidence="5">
    <location>
        <position position="135"/>
    </location>
</feature>
<gene>
    <name evidence="7" type="ORF">DES37_101171</name>
</gene>
<feature type="binding site" evidence="6">
    <location>
        <position position="207"/>
    </location>
    <ligand>
        <name>pyruvate</name>
        <dbReference type="ChEBI" id="CHEBI:15361"/>
    </ligand>
</feature>
<proteinExistence type="inferred from homology"/>
<dbReference type="PIRSF" id="PIRSF001365">
    <property type="entry name" value="DHDPS"/>
    <property type="match status" value="1"/>
</dbReference>
<dbReference type="SUPFAM" id="SSF51569">
    <property type="entry name" value="Aldolase"/>
    <property type="match status" value="1"/>
</dbReference>
<evidence type="ECO:0000256" key="1">
    <source>
        <dbReference type="ARBA" id="ARBA00007592"/>
    </source>
</evidence>
<evidence type="ECO:0000256" key="2">
    <source>
        <dbReference type="ARBA" id="ARBA00023239"/>
    </source>
</evidence>